<protein>
    <submittedName>
        <fullName evidence="5">AMP-binding protein</fullName>
    </submittedName>
</protein>
<evidence type="ECO:0000259" key="4">
    <source>
        <dbReference type="Pfam" id="PF13193"/>
    </source>
</evidence>
<sequence length="376" mass="38721">MTRRIVTLDDTADSLLDRIRAVRAAGDVPLVADSRWPAAQRTAVDDLVRAAEPPAGAAWATLTSGSSGTSRVVVRTEESWARSFAAVSALLDDPSASDAAPVVALPAPASSSLTLFSLAHALAGGPHPALPGDDAGLAAATAFHGTPHALRTLLERGALPRVRTALVGGSHLDQRVRALAESRGVRVVAYYGAAELSFVAADDGTGLRPFLGVEVDVRDGQVWVRSPYAALGYLGDAGPLRTDGPWATVGDLADLRDGTLTLRGRADGAILSASATVVPEEVEAHLRRLPGVRDAVVFGYPAGGVGALVAAVVEPAAGRAPVSAGLLRETAASGMSPSHRPRIWFTGDLPRTAAGKPARAEVVRRALAGEVRRVVG</sequence>
<evidence type="ECO:0000259" key="3">
    <source>
        <dbReference type="Pfam" id="PF00501"/>
    </source>
</evidence>
<dbReference type="InterPro" id="IPR025110">
    <property type="entry name" value="AMP-bd_C"/>
</dbReference>
<gene>
    <name evidence="5" type="ORF">ACH47X_20280</name>
</gene>
<organism evidence="5 6">
    <name type="scientific">Promicromonospora kroppenstedtii</name>
    <dbReference type="NCBI Taxonomy" id="440482"/>
    <lineage>
        <taxon>Bacteria</taxon>
        <taxon>Bacillati</taxon>
        <taxon>Actinomycetota</taxon>
        <taxon>Actinomycetes</taxon>
        <taxon>Micrococcales</taxon>
        <taxon>Promicromonosporaceae</taxon>
        <taxon>Promicromonospora</taxon>
    </lineage>
</organism>
<keyword evidence="2" id="KW-0436">Ligase</keyword>
<dbReference type="EMBL" id="JBIRYI010000013">
    <property type="protein sequence ID" value="MFI2489259.1"/>
    <property type="molecule type" value="Genomic_DNA"/>
</dbReference>
<dbReference type="Gene3D" id="3.30.300.30">
    <property type="match status" value="1"/>
</dbReference>
<evidence type="ECO:0000313" key="5">
    <source>
        <dbReference type="EMBL" id="MFI2489259.1"/>
    </source>
</evidence>
<comment type="caution">
    <text evidence="5">The sequence shown here is derived from an EMBL/GenBank/DDBJ whole genome shotgun (WGS) entry which is preliminary data.</text>
</comment>
<reference evidence="5 6" key="1">
    <citation type="submission" date="2024-10" db="EMBL/GenBank/DDBJ databases">
        <title>The Natural Products Discovery Center: Release of the First 8490 Sequenced Strains for Exploring Actinobacteria Biosynthetic Diversity.</title>
        <authorList>
            <person name="Kalkreuter E."/>
            <person name="Kautsar S.A."/>
            <person name="Yang D."/>
            <person name="Bader C.D."/>
            <person name="Teijaro C.N."/>
            <person name="Fluegel L."/>
            <person name="Davis C.M."/>
            <person name="Simpson J.R."/>
            <person name="Lauterbach L."/>
            <person name="Steele A.D."/>
            <person name="Gui C."/>
            <person name="Meng S."/>
            <person name="Li G."/>
            <person name="Viehrig K."/>
            <person name="Ye F."/>
            <person name="Su P."/>
            <person name="Kiefer A.F."/>
            <person name="Nichols A."/>
            <person name="Cepeda A.J."/>
            <person name="Yan W."/>
            <person name="Fan B."/>
            <person name="Jiang Y."/>
            <person name="Adhikari A."/>
            <person name="Zheng C.-J."/>
            <person name="Schuster L."/>
            <person name="Cowan T.M."/>
            <person name="Smanski M.J."/>
            <person name="Chevrette M.G."/>
            <person name="De Carvalho L.P.S."/>
            <person name="Shen B."/>
        </authorList>
    </citation>
    <scope>NUCLEOTIDE SEQUENCE [LARGE SCALE GENOMIC DNA]</scope>
    <source>
        <strain evidence="5 6">NPDC019481</strain>
    </source>
</reference>
<dbReference type="Pfam" id="PF13193">
    <property type="entry name" value="AMP-binding_C"/>
    <property type="match status" value="1"/>
</dbReference>
<dbReference type="PANTHER" id="PTHR43201:SF5">
    <property type="entry name" value="MEDIUM-CHAIN ACYL-COA LIGASE ACSF2, MITOCHONDRIAL"/>
    <property type="match status" value="1"/>
</dbReference>
<dbReference type="InterPro" id="IPR045851">
    <property type="entry name" value="AMP-bd_C_sf"/>
</dbReference>
<feature type="domain" description="AMP-dependent synthetase/ligase" evidence="3">
    <location>
        <begin position="48"/>
        <end position="234"/>
    </location>
</feature>
<dbReference type="Pfam" id="PF00501">
    <property type="entry name" value="AMP-binding"/>
    <property type="match status" value="1"/>
</dbReference>
<evidence type="ECO:0000256" key="2">
    <source>
        <dbReference type="ARBA" id="ARBA00022598"/>
    </source>
</evidence>
<evidence type="ECO:0000256" key="1">
    <source>
        <dbReference type="ARBA" id="ARBA00006432"/>
    </source>
</evidence>
<dbReference type="PANTHER" id="PTHR43201">
    <property type="entry name" value="ACYL-COA SYNTHETASE"/>
    <property type="match status" value="1"/>
</dbReference>
<dbReference type="InterPro" id="IPR000873">
    <property type="entry name" value="AMP-dep_synth/lig_dom"/>
</dbReference>
<accession>A0ABW7XPV8</accession>
<comment type="similarity">
    <text evidence="1">Belongs to the ATP-dependent AMP-binding enzyme family.</text>
</comment>
<feature type="domain" description="AMP-binding enzyme C-terminal" evidence="4">
    <location>
        <begin position="281"/>
        <end position="356"/>
    </location>
</feature>
<evidence type="ECO:0000313" key="6">
    <source>
        <dbReference type="Proteomes" id="UP001611580"/>
    </source>
</evidence>
<dbReference type="Gene3D" id="3.40.50.12780">
    <property type="entry name" value="N-terminal domain of ligase-like"/>
    <property type="match status" value="1"/>
</dbReference>
<name>A0ABW7XPV8_9MICO</name>
<keyword evidence="6" id="KW-1185">Reference proteome</keyword>
<dbReference type="SUPFAM" id="SSF56801">
    <property type="entry name" value="Acetyl-CoA synthetase-like"/>
    <property type="match status" value="1"/>
</dbReference>
<dbReference type="RefSeq" id="WP_397406353.1">
    <property type="nucleotide sequence ID" value="NZ_JBIRYI010000013.1"/>
</dbReference>
<dbReference type="Proteomes" id="UP001611580">
    <property type="component" value="Unassembled WGS sequence"/>
</dbReference>
<proteinExistence type="inferred from homology"/>
<dbReference type="InterPro" id="IPR042099">
    <property type="entry name" value="ANL_N_sf"/>
</dbReference>